<dbReference type="GO" id="GO:0003964">
    <property type="term" value="F:RNA-directed DNA polymerase activity"/>
    <property type="evidence" value="ECO:0007669"/>
    <property type="project" value="UniProtKB-KW"/>
</dbReference>
<dbReference type="AlphaFoldDB" id="A0AAV4LUV7"/>
<accession>A0AAV4LUV7</accession>
<sequence>MFELFTGRFFRNLEQKHQVDESQINSGMTIDYCSQMWTKATEPATGVERYTTELTSYAPLFEISNRKRIANNFSETDKRRQT</sequence>
<keyword evidence="1" id="KW-0548">Nucleotidyltransferase</keyword>
<keyword evidence="2" id="KW-1185">Reference proteome</keyword>
<gene>
    <name evidence="1" type="ORF">BcabD6B2_23110</name>
</gene>
<reference evidence="1 2" key="1">
    <citation type="submission" date="2021-06" db="EMBL/GenBank/DDBJ databases">
        <title>Genome sequence of Babesia caballi.</title>
        <authorList>
            <person name="Yamagishi J."/>
            <person name="Kidaka T."/>
            <person name="Ochi A."/>
        </authorList>
    </citation>
    <scope>NUCLEOTIDE SEQUENCE [LARGE SCALE GENOMIC DNA]</scope>
    <source>
        <strain evidence="1">USDA-D6B2</strain>
    </source>
</reference>
<organism evidence="1 2">
    <name type="scientific">Babesia caballi</name>
    <dbReference type="NCBI Taxonomy" id="5871"/>
    <lineage>
        <taxon>Eukaryota</taxon>
        <taxon>Sar</taxon>
        <taxon>Alveolata</taxon>
        <taxon>Apicomplexa</taxon>
        <taxon>Aconoidasida</taxon>
        <taxon>Piroplasmida</taxon>
        <taxon>Babesiidae</taxon>
        <taxon>Babesia</taxon>
    </lineage>
</organism>
<proteinExistence type="predicted"/>
<dbReference type="RefSeq" id="XP_067714945.1">
    <property type="nucleotide sequence ID" value="XM_067858844.1"/>
</dbReference>
<comment type="caution">
    <text evidence="1">The sequence shown here is derived from an EMBL/GenBank/DDBJ whole genome shotgun (WGS) entry which is preliminary data.</text>
</comment>
<evidence type="ECO:0000313" key="1">
    <source>
        <dbReference type="EMBL" id="GIX62876.1"/>
    </source>
</evidence>
<keyword evidence="1" id="KW-0695">RNA-directed DNA polymerase</keyword>
<dbReference type="Proteomes" id="UP001497744">
    <property type="component" value="Unassembled WGS sequence"/>
</dbReference>
<dbReference type="EMBL" id="BPLF01000002">
    <property type="protein sequence ID" value="GIX62876.1"/>
    <property type="molecule type" value="Genomic_DNA"/>
</dbReference>
<keyword evidence="1" id="KW-0808">Transferase</keyword>
<evidence type="ECO:0000313" key="2">
    <source>
        <dbReference type="Proteomes" id="UP001497744"/>
    </source>
</evidence>
<name>A0AAV4LUV7_BABCB</name>
<dbReference type="GeneID" id="94194357"/>
<protein>
    <submittedName>
        <fullName evidence="1">Reverse transcriptase homolog</fullName>
    </submittedName>
</protein>